<dbReference type="Pfam" id="PF01214">
    <property type="entry name" value="CK_II_beta"/>
    <property type="match status" value="1"/>
</dbReference>
<dbReference type="GO" id="GO:0019887">
    <property type="term" value="F:protein kinase regulator activity"/>
    <property type="evidence" value="ECO:0007669"/>
    <property type="project" value="InterPro"/>
</dbReference>
<evidence type="ECO:0000256" key="3">
    <source>
        <dbReference type="RuleBase" id="RU361268"/>
    </source>
</evidence>
<comment type="subunit">
    <text evidence="3">Tetramer of two alpha and two beta subunits.</text>
</comment>
<dbReference type="OrthoDB" id="3971593at2759"/>
<dbReference type="GO" id="GO:0005737">
    <property type="term" value="C:cytoplasm"/>
    <property type="evidence" value="ECO:0007669"/>
    <property type="project" value="TreeGrafter"/>
</dbReference>
<comment type="function">
    <text evidence="2 3">Regulatory subunit of casein kinase II/CK2. As part of the kinase complex regulates the basal catalytic activity of the alpha subunit a constitutively active serine/threonine-protein kinase that phosphorylates a large number of substrates containing acidic residues C-terminal to the phosphorylated serine or threonine.</text>
</comment>
<dbReference type="GO" id="GO:0034456">
    <property type="term" value="C:UTP-C complex"/>
    <property type="evidence" value="ECO:0007669"/>
    <property type="project" value="TreeGrafter"/>
</dbReference>
<dbReference type="PANTHER" id="PTHR11740:SF39">
    <property type="entry name" value="CASEIN KINASE II SUBUNIT BETA"/>
    <property type="match status" value="1"/>
</dbReference>
<proteinExistence type="inferred from homology"/>
<reference evidence="4" key="1">
    <citation type="journal article" date="2014" name="Genome Announc.">
        <title>Draft genome sequence of Rhodosporidium toruloides CECT1137, an oleaginous yeast of biotechnological interest.</title>
        <authorList>
            <person name="Morin N."/>
            <person name="Calcas X."/>
            <person name="Devillers H."/>
            <person name="Durrens P."/>
            <person name="Sherman D.J."/>
            <person name="Nicaud J.-M."/>
            <person name="Neuveglise C."/>
        </authorList>
    </citation>
    <scope>NUCLEOTIDE SEQUENCE</scope>
    <source>
        <strain evidence="4">CECT1137</strain>
    </source>
</reference>
<dbReference type="Gene3D" id="2.20.25.20">
    <property type="match status" value="1"/>
</dbReference>
<dbReference type="SMART" id="SM01085">
    <property type="entry name" value="CK_II_beta"/>
    <property type="match status" value="1"/>
</dbReference>
<dbReference type="GO" id="GO:0006359">
    <property type="term" value="P:regulation of transcription by RNA polymerase III"/>
    <property type="evidence" value="ECO:0007669"/>
    <property type="project" value="TreeGrafter"/>
</dbReference>
<name>A0A061ALH8_RHOTO</name>
<dbReference type="GO" id="GO:0005956">
    <property type="term" value="C:protein kinase CK2 complex"/>
    <property type="evidence" value="ECO:0007669"/>
    <property type="project" value="UniProtKB-UniRule"/>
</dbReference>
<dbReference type="AlphaFoldDB" id="A0A061ALH8"/>
<sequence>MADDLSISSSPSYANSWISWFLASKGNEYFCEVDEEYIQDRFNLTGLNAEVSGYSAALDLILDTAADEDLNDEQREELESSARHLYGLIHARYVITSRGLSKMIEKYKKGDFGRCPRVLCYGQSLLPLGLSDIPYQKAVKLYCPRCEDLYSPKSSRHGSIDGAYFGSTFAHMLFMVYPGMIPSKSVPGAGQGAGGQAGLSGGGLGAQAAAKVERIRPRIFGFQVHEHAKLLRWQEKIRDQQIARLEEYERRGQLE</sequence>
<evidence type="ECO:0000256" key="2">
    <source>
        <dbReference type="ARBA" id="ARBA00045899"/>
    </source>
</evidence>
<dbReference type="FunFam" id="2.20.25.20:FF:000002">
    <property type="entry name" value="Casein kinase II subunit beta"/>
    <property type="match status" value="1"/>
</dbReference>
<dbReference type="PANTHER" id="PTHR11740">
    <property type="entry name" value="CASEIN KINASE II SUBUNIT BETA"/>
    <property type="match status" value="1"/>
</dbReference>
<dbReference type="InterPro" id="IPR016149">
    <property type="entry name" value="Casein_kin_II_reg-sub_N"/>
</dbReference>
<gene>
    <name evidence="4" type="ORF">RHTO0S_03e09120g</name>
</gene>
<comment type="similarity">
    <text evidence="1 3">Belongs to the casein kinase 2 subunit beta family.</text>
</comment>
<evidence type="ECO:0000256" key="1">
    <source>
        <dbReference type="ARBA" id="ARBA00006941"/>
    </source>
</evidence>
<dbReference type="PROSITE" id="PS01101">
    <property type="entry name" value="CK2_BETA"/>
    <property type="match status" value="1"/>
</dbReference>
<accession>A0A061ALH8</accession>
<dbReference type="PRINTS" id="PR00472">
    <property type="entry name" value="CASNKINASEII"/>
</dbReference>
<dbReference type="Gene3D" id="1.10.1820.10">
    <property type="entry name" value="protein kinase ck2 holoenzyme, chain C, domain 1"/>
    <property type="match status" value="1"/>
</dbReference>
<dbReference type="InterPro" id="IPR035991">
    <property type="entry name" value="Casein_kinase_II_beta-like"/>
</dbReference>
<dbReference type="SUPFAM" id="SSF57798">
    <property type="entry name" value="Casein kinase II beta subunit"/>
    <property type="match status" value="1"/>
</dbReference>
<organism evidence="4">
    <name type="scientific">Rhodotorula toruloides</name>
    <name type="common">Yeast</name>
    <name type="synonym">Rhodosporidium toruloides</name>
    <dbReference type="NCBI Taxonomy" id="5286"/>
    <lineage>
        <taxon>Eukaryota</taxon>
        <taxon>Fungi</taxon>
        <taxon>Dikarya</taxon>
        <taxon>Basidiomycota</taxon>
        <taxon>Pucciniomycotina</taxon>
        <taxon>Microbotryomycetes</taxon>
        <taxon>Sporidiobolales</taxon>
        <taxon>Sporidiobolaceae</taxon>
        <taxon>Rhodotorula</taxon>
    </lineage>
</organism>
<protein>
    <recommendedName>
        <fullName evidence="3">Casein kinase II subunit beta</fullName>
        <shortName evidence="3">CK II beta</shortName>
    </recommendedName>
</protein>
<dbReference type="InterPro" id="IPR000704">
    <property type="entry name" value="Casein_kinase_II_reg-sub"/>
</dbReference>
<dbReference type="EMBL" id="LK052938">
    <property type="protein sequence ID" value="CDR38404.1"/>
    <property type="molecule type" value="Genomic_DNA"/>
</dbReference>
<dbReference type="FunFam" id="1.10.1820.10:FF:000005">
    <property type="entry name" value="Casein kinase II subunit beta"/>
    <property type="match status" value="1"/>
</dbReference>
<evidence type="ECO:0000313" key="4">
    <source>
        <dbReference type="EMBL" id="CDR38404.1"/>
    </source>
</evidence>